<proteinExistence type="predicted"/>
<comment type="caution">
    <text evidence="1">The sequence shown here is derived from an EMBL/GenBank/DDBJ whole genome shotgun (WGS) entry which is preliminary data.</text>
</comment>
<accession>A0ABU7BK08</accession>
<organism evidence="1 2">
    <name type="scientific">Ataeniobius toweri</name>
    <dbReference type="NCBI Taxonomy" id="208326"/>
    <lineage>
        <taxon>Eukaryota</taxon>
        <taxon>Metazoa</taxon>
        <taxon>Chordata</taxon>
        <taxon>Craniata</taxon>
        <taxon>Vertebrata</taxon>
        <taxon>Euteleostomi</taxon>
        <taxon>Actinopterygii</taxon>
        <taxon>Neopterygii</taxon>
        <taxon>Teleostei</taxon>
        <taxon>Neoteleostei</taxon>
        <taxon>Acanthomorphata</taxon>
        <taxon>Ovalentaria</taxon>
        <taxon>Atherinomorphae</taxon>
        <taxon>Cyprinodontiformes</taxon>
        <taxon>Goodeidae</taxon>
        <taxon>Ataeniobius</taxon>
    </lineage>
</organism>
<keyword evidence="2" id="KW-1185">Reference proteome</keyword>
<protein>
    <submittedName>
        <fullName evidence="1">Uncharacterized protein</fullName>
    </submittedName>
</protein>
<sequence>MFPNHACSASPLQFGHLKQSFRHPLRLPLLVSDRIRPLCGLFYYTSVTGRQLLELLSAGWSAGGGRYRKIWEQFRCWMKLRGGVKEDWRVKGNTPSVTPLSPSPSLALLCISWLHFEGSRVEVSRTL</sequence>
<dbReference type="EMBL" id="JAHUTI010053899">
    <property type="protein sequence ID" value="MED6249928.1"/>
    <property type="molecule type" value="Genomic_DNA"/>
</dbReference>
<name>A0ABU7BK08_9TELE</name>
<reference evidence="1 2" key="1">
    <citation type="submission" date="2021-07" db="EMBL/GenBank/DDBJ databases">
        <authorList>
            <person name="Palmer J.M."/>
        </authorList>
    </citation>
    <scope>NUCLEOTIDE SEQUENCE [LARGE SCALE GENOMIC DNA]</scope>
    <source>
        <strain evidence="1 2">AT_MEX2019</strain>
        <tissue evidence="1">Muscle</tissue>
    </source>
</reference>
<gene>
    <name evidence="1" type="ORF">ATANTOWER_021886</name>
</gene>
<dbReference type="Proteomes" id="UP001345963">
    <property type="component" value="Unassembled WGS sequence"/>
</dbReference>
<evidence type="ECO:0000313" key="2">
    <source>
        <dbReference type="Proteomes" id="UP001345963"/>
    </source>
</evidence>
<evidence type="ECO:0000313" key="1">
    <source>
        <dbReference type="EMBL" id="MED6249928.1"/>
    </source>
</evidence>